<sequence length="216" mass="22614">MSTLLPTQLRGKGVYAITDGPRDDLFAAVEAALAGGARLLQYRDKTTDAERRLQEATELASICARYGVPLIINDDVALAKATGAAGVHVGFQDVSIAEARAALGPDAIIGVSCYGSLERARQMRDEGADYLGFGAMYPSTTKPHAPVTTHDVLTQAAQLGLPVVAIGGLTPDNTKTVIDAGADYVAVVSAIFAAPDIQAATRRFTDLFDARPGIIQ</sequence>
<evidence type="ECO:0000256" key="5">
    <source>
        <dbReference type="ARBA" id="ARBA00022842"/>
    </source>
</evidence>
<comment type="catalytic activity">
    <reaction evidence="7 10 11">
        <text>4-methyl-5-(2-phosphooxyethyl)-thiazole + 4-amino-2-methyl-5-(diphosphooxymethyl)pyrimidine + H(+) = thiamine phosphate + diphosphate</text>
        <dbReference type="Rhea" id="RHEA:22328"/>
        <dbReference type="ChEBI" id="CHEBI:15378"/>
        <dbReference type="ChEBI" id="CHEBI:33019"/>
        <dbReference type="ChEBI" id="CHEBI:37575"/>
        <dbReference type="ChEBI" id="CHEBI:57841"/>
        <dbReference type="ChEBI" id="CHEBI:58296"/>
        <dbReference type="EC" id="2.5.1.3"/>
    </reaction>
</comment>
<dbReference type="EMBL" id="CP041046">
    <property type="protein sequence ID" value="QDE40976.1"/>
    <property type="molecule type" value="Genomic_DNA"/>
</dbReference>
<dbReference type="PANTHER" id="PTHR20857">
    <property type="entry name" value="THIAMINE-PHOSPHATE PYROPHOSPHORYLASE"/>
    <property type="match status" value="1"/>
</dbReference>
<comment type="catalytic activity">
    <reaction evidence="8 10 11">
        <text>2-(2-carboxy-4-methylthiazol-5-yl)ethyl phosphate + 4-amino-2-methyl-5-(diphosphooxymethyl)pyrimidine + 2 H(+) = thiamine phosphate + CO2 + diphosphate</text>
        <dbReference type="Rhea" id="RHEA:47848"/>
        <dbReference type="ChEBI" id="CHEBI:15378"/>
        <dbReference type="ChEBI" id="CHEBI:16526"/>
        <dbReference type="ChEBI" id="CHEBI:33019"/>
        <dbReference type="ChEBI" id="CHEBI:37575"/>
        <dbReference type="ChEBI" id="CHEBI:57841"/>
        <dbReference type="ChEBI" id="CHEBI:62890"/>
        <dbReference type="EC" id="2.5.1.3"/>
    </reaction>
</comment>
<feature type="domain" description="Thiamine phosphate synthase/TenI" evidence="13">
    <location>
        <begin position="14"/>
        <end position="191"/>
    </location>
</feature>
<feature type="binding site" evidence="10">
    <location>
        <begin position="41"/>
        <end position="45"/>
    </location>
    <ligand>
        <name>4-amino-2-methyl-5-(diphosphooxymethyl)pyrimidine</name>
        <dbReference type="ChEBI" id="CHEBI:57841"/>
    </ligand>
</feature>
<protein>
    <recommendedName>
        <fullName evidence="10">Thiamine-phosphate synthase</fullName>
        <shortName evidence="10">TP synthase</shortName>
        <shortName evidence="10">TPS</shortName>
        <ecNumber evidence="10">2.5.1.3</ecNumber>
    </recommendedName>
    <alternativeName>
        <fullName evidence="10">Thiamine-phosphate pyrophosphorylase</fullName>
        <shortName evidence="10">TMP pyrophosphorylase</shortName>
        <shortName evidence="10">TMP-PPase</shortName>
    </alternativeName>
</protein>
<dbReference type="GO" id="GO:0005737">
    <property type="term" value="C:cytoplasm"/>
    <property type="evidence" value="ECO:0007669"/>
    <property type="project" value="TreeGrafter"/>
</dbReference>
<feature type="binding site" evidence="10">
    <location>
        <position position="93"/>
    </location>
    <ligand>
        <name>Mg(2+)</name>
        <dbReference type="ChEBI" id="CHEBI:18420"/>
    </ligand>
</feature>
<gene>
    <name evidence="10" type="primary">thiE</name>
    <name evidence="14" type="ORF">FIV34_18070</name>
</gene>
<dbReference type="UniPathway" id="UPA00060">
    <property type="reaction ID" value="UER00141"/>
</dbReference>
<dbReference type="InterPro" id="IPR013785">
    <property type="entry name" value="Aldolase_TIM"/>
</dbReference>
<evidence type="ECO:0000256" key="11">
    <source>
        <dbReference type="RuleBase" id="RU003826"/>
    </source>
</evidence>
<evidence type="ECO:0000256" key="1">
    <source>
        <dbReference type="ARBA" id="ARBA00003814"/>
    </source>
</evidence>
<dbReference type="Proteomes" id="UP000316093">
    <property type="component" value="Chromosome"/>
</dbReference>
<dbReference type="InterPro" id="IPR022998">
    <property type="entry name" value="ThiamineP_synth_TenI"/>
</dbReference>
<evidence type="ECO:0000256" key="12">
    <source>
        <dbReference type="RuleBase" id="RU004253"/>
    </source>
</evidence>
<dbReference type="CDD" id="cd00564">
    <property type="entry name" value="TMP_TenI"/>
    <property type="match status" value="1"/>
</dbReference>
<comment type="function">
    <text evidence="1 10">Condenses 4-methyl-5-(beta-hydroxyethyl)thiazole monophosphate (THZ-P) and 2-methyl-4-amino-5-hydroxymethyl pyrimidine pyrophosphate (HMP-PP) to form thiamine monophosphate (TMP).</text>
</comment>
<dbReference type="FunFam" id="3.20.20.70:FF:000096">
    <property type="entry name" value="Thiamine-phosphate synthase"/>
    <property type="match status" value="1"/>
</dbReference>
<evidence type="ECO:0000256" key="7">
    <source>
        <dbReference type="ARBA" id="ARBA00047334"/>
    </source>
</evidence>
<evidence type="ECO:0000256" key="9">
    <source>
        <dbReference type="ARBA" id="ARBA00047883"/>
    </source>
</evidence>
<proteinExistence type="inferred from homology"/>
<feature type="binding site" evidence="10">
    <location>
        <begin position="139"/>
        <end position="141"/>
    </location>
    <ligand>
        <name>2-[(2R,5Z)-2-carboxy-4-methylthiazol-5(2H)-ylidene]ethyl phosphate</name>
        <dbReference type="ChEBI" id="CHEBI:62899"/>
    </ligand>
</feature>
<dbReference type="RefSeq" id="WP_139984900.1">
    <property type="nucleotide sequence ID" value="NZ_CP041046.1"/>
</dbReference>
<keyword evidence="6 10" id="KW-0784">Thiamine biosynthesis</keyword>
<comment type="cofactor">
    <cofactor evidence="10">
        <name>Mg(2+)</name>
        <dbReference type="ChEBI" id="CHEBI:18420"/>
    </cofactor>
    <text evidence="10">Binds 1 Mg(2+) ion per subunit.</text>
</comment>
<dbReference type="OrthoDB" id="9789949at2"/>
<feature type="binding site" evidence="10">
    <location>
        <position position="73"/>
    </location>
    <ligand>
        <name>4-amino-2-methyl-5-(diphosphooxymethyl)pyrimidine</name>
        <dbReference type="ChEBI" id="CHEBI:57841"/>
    </ligand>
</feature>
<dbReference type="SUPFAM" id="SSF51391">
    <property type="entry name" value="Thiamin phosphate synthase"/>
    <property type="match status" value="1"/>
</dbReference>
<evidence type="ECO:0000256" key="4">
    <source>
        <dbReference type="ARBA" id="ARBA00022723"/>
    </source>
</evidence>
<dbReference type="NCBIfam" id="TIGR00693">
    <property type="entry name" value="thiE"/>
    <property type="match status" value="1"/>
</dbReference>
<keyword evidence="5 10" id="KW-0460">Magnesium</keyword>
<dbReference type="Pfam" id="PF02581">
    <property type="entry name" value="TMP-TENI"/>
    <property type="match status" value="1"/>
</dbReference>
<comment type="catalytic activity">
    <reaction evidence="9 10 11">
        <text>2-[(2R,5Z)-2-carboxy-4-methylthiazol-5(2H)-ylidene]ethyl phosphate + 4-amino-2-methyl-5-(diphosphooxymethyl)pyrimidine + 2 H(+) = thiamine phosphate + CO2 + diphosphate</text>
        <dbReference type="Rhea" id="RHEA:47844"/>
        <dbReference type="ChEBI" id="CHEBI:15378"/>
        <dbReference type="ChEBI" id="CHEBI:16526"/>
        <dbReference type="ChEBI" id="CHEBI:33019"/>
        <dbReference type="ChEBI" id="CHEBI:37575"/>
        <dbReference type="ChEBI" id="CHEBI:57841"/>
        <dbReference type="ChEBI" id="CHEBI:62899"/>
        <dbReference type="EC" id="2.5.1.3"/>
    </reaction>
</comment>
<evidence type="ECO:0000256" key="8">
    <source>
        <dbReference type="ARBA" id="ARBA00047851"/>
    </source>
</evidence>
<comment type="pathway">
    <text evidence="2 10 12">Cofactor biosynthesis; thiamine diphosphate biosynthesis; thiamine phosphate from 4-amino-2-methyl-5-diphosphomethylpyrimidine and 4-methyl-5-(2-phosphoethyl)-thiazole: step 1/1.</text>
</comment>
<organism evidence="14 15">
    <name type="scientific">Luteibacter pinisoli</name>
    <dbReference type="NCBI Taxonomy" id="2589080"/>
    <lineage>
        <taxon>Bacteria</taxon>
        <taxon>Pseudomonadati</taxon>
        <taxon>Pseudomonadota</taxon>
        <taxon>Gammaproteobacteria</taxon>
        <taxon>Lysobacterales</taxon>
        <taxon>Rhodanobacteraceae</taxon>
        <taxon>Luteibacter</taxon>
    </lineage>
</organism>
<dbReference type="EC" id="2.5.1.3" evidence="10"/>
<dbReference type="AlphaFoldDB" id="A0A4Y5Z7P3"/>
<evidence type="ECO:0000259" key="13">
    <source>
        <dbReference type="Pfam" id="PF02581"/>
    </source>
</evidence>
<dbReference type="InterPro" id="IPR036206">
    <property type="entry name" value="ThiamineP_synth_sf"/>
</dbReference>
<evidence type="ECO:0000313" key="14">
    <source>
        <dbReference type="EMBL" id="QDE40976.1"/>
    </source>
</evidence>
<dbReference type="GO" id="GO:0009228">
    <property type="term" value="P:thiamine biosynthetic process"/>
    <property type="evidence" value="ECO:0007669"/>
    <property type="project" value="UniProtKB-KW"/>
</dbReference>
<dbReference type="GO" id="GO:0000287">
    <property type="term" value="F:magnesium ion binding"/>
    <property type="evidence" value="ECO:0007669"/>
    <property type="project" value="UniProtKB-UniRule"/>
</dbReference>
<reference evidence="14 15" key="1">
    <citation type="submission" date="2019-06" db="EMBL/GenBank/DDBJ databases">
        <title>A complete genome sequence for Luteibacter pinisoli MAH-14.</title>
        <authorList>
            <person name="Baltrus D.A."/>
        </authorList>
    </citation>
    <scope>NUCLEOTIDE SEQUENCE [LARGE SCALE GENOMIC DNA]</scope>
    <source>
        <strain evidence="14 15">MAH-14</strain>
    </source>
</reference>
<dbReference type="GO" id="GO:0004789">
    <property type="term" value="F:thiamine-phosphate diphosphorylase activity"/>
    <property type="evidence" value="ECO:0007669"/>
    <property type="project" value="UniProtKB-UniRule"/>
</dbReference>
<feature type="binding site" evidence="10">
    <location>
        <position position="142"/>
    </location>
    <ligand>
        <name>4-amino-2-methyl-5-(diphosphooxymethyl)pyrimidine</name>
        <dbReference type="ChEBI" id="CHEBI:57841"/>
    </ligand>
</feature>
<dbReference type="KEGG" id="lpy:FIV34_18070"/>
<dbReference type="InterPro" id="IPR034291">
    <property type="entry name" value="TMP_synthase"/>
</dbReference>
<name>A0A4Y5Z7P3_9GAMM</name>
<dbReference type="GO" id="GO:0009229">
    <property type="term" value="P:thiamine diphosphate biosynthetic process"/>
    <property type="evidence" value="ECO:0007669"/>
    <property type="project" value="UniProtKB-UniRule"/>
</dbReference>
<keyword evidence="15" id="KW-1185">Reference proteome</keyword>
<feature type="binding site" evidence="10">
    <location>
        <position position="74"/>
    </location>
    <ligand>
        <name>Mg(2+)</name>
        <dbReference type="ChEBI" id="CHEBI:18420"/>
    </ligand>
</feature>
<evidence type="ECO:0000313" key="15">
    <source>
        <dbReference type="Proteomes" id="UP000316093"/>
    </source>
</evidence>
<dbReference type="HAMAP" id="MF_00097">
    <property type="entry name" value="TMP_synthase"/>
    <property type="match status" value="1"/>
</dbReference>
<keyword evidence="4 10" id="KW-0479">Metal-binding</keyword>
<evidence type="ECO:0000256" key="2">
    <source>
        <dbReference type="ARBA" id="ARBA00005165"/>
    </source>
</evidence>
<feature type="binding site" evidence="10">
    <location>
        <begin position="188"/>
        <end position="189"/>
    </location>
    <ligand>
        <name>2-[(2R,5Z)-2-carboxy-4-methylthiazol-5(2H)-ylidene]ethyl phosphate</name>
        <dbReference type="ChEBI" id="CHEBI:62899"/>
    </ligand>
</feature>
<feature type="binding site" evidence="10">
    <location>
        <position position="168"/>
    </location>
    <ligand>
        <name>2-[(2R,5Z)-2-carboxy-4-methylthiazol-5(2H)-ylidene]ethyl phosphate</name>
        <dbReference type="ChEBI" id="CHEBI:62899"/>
    </ligand>
</feature>
<evidence type="ECO:0000256" key="10">
    <source>
        <dbReference type="HAMAP-Rule" id="MF_00097"/>
    </source>
</evidence>
<feature type="binding site" evidence="10">
    <location>
        <position position="112"/>
    </location>
    <ligand>
        <name>4-amino-2-methyl-5-(diphosphooxymethyl)pyrimidine</name>
        <dbReference type="ChEBI" id="CHEBI:57841"/>
    </ligand>
</feature>
<accession>A0A4Y5Z7P3</accession>
<evidence type="ECO:0000256" key="6">
    <source>
        <dbReference type="ARBA" id="ARBA00022977"/>
    </source>
</evidence>
<dbReference type="Gene3D" id="3.20.20.70">
    <property type="entry name" value="Aldolase class I"/>
    <property type="match status" value="1"/>
</dbReference>
<keyword evidence="3 10" id="KW-0808">Transferase</keyword>
<dbReference type="PANTHER" id="PTHR20857:SF15">
    <property type="entry name" value="THIAMINE-PHOSPHATE SYNTHASE"/>
    <property type="match status" value="1"/>
</dbReference>
<evidence type="ECO:0000256" key="3">
    <source>
        <dbReference type="ARBA" id="ARBA00022679"/>
    </source>
</evidence>
<comment type="similarity">
    <text evidence="10 11">Belongs to the thiamine-phosphate synthase family.</text>
</comment>